<evidence type="ECO:0000256" key="9">
    <source>
        <dbReference type="ARBA" id="ARBA00022967"/>
    </source>
</evidence>
<evidence type="ECO:0000256" key="7">
    <source>
        <dbReference type="ARBA" id="ARBA00022741"/>
    </source>
</evidence>
<evidence type="ECO:0000256" key="8">
    <source>
        <dbReference type="ARBA" id="ARBA00022840"/>
    </source>
</evidence>
<comment type="caution">
    <text evidence="16">The sequence shown here is derived from an EMBL/GenBank/DDBJ whole genome shotgun (WGS) entry which is preliminary data.</text>
</comment>
<evidence type="ECO:0000256" key="11">
    <source>
        <dbReference type="ARBA" id="ARBA00023136"/>
    </source>
</evidence>
<dbReference type="Proteomes" id="UP000814243">
    <property type="component" value="Unassembled WGS sequence"/>
</dbReference>
<evidence type="ECO:0000256" key="3">
    <source>
        <dbReference type="ARBA" id="ARBA00012191"/>
    </source>
</evidence>
<evidence type="ECO:0000256" key="1">
    <source>
        <dbReference type="ARBA" id="ARBA00004141"/>
    </source>
</evidence>
<keyword evidence="5 14" id="KW-0812">Transmembrane</keyword>
<evidence type="ECO:0000256" key="13">
    <source>
        <dbReference type="ARBA" id="ARBA00034018"/>
    </source>
</evidence>
<dbReference type="GO" id="GO:0016887">
    <property type="term" value="F:ATP hydrolysis activity"/>
    <property type="evidence" value="ECO:0007669"/>
    <property type="project" value="InterPro"/>
</dbReference>
<dbReference type="EMBL" id="JACEFF010000934">
    <property type="protein sequence ID" value="KAH9627867.1"/>
    <property type="molecule type" value="Genomic_DNA"/>
</dbReference>
<evidence type="ECO:0000313" key="17">
    <source>
        <dbReference type="Proteomes" id="UP000814243"/>
    </source>
</evidence>
<evidence type="ECO:0000256" key="12">
    <source>
        <dbReference type="ARBA" id="ARBA00023180"/>
    </source>
</evidence>
<feature type="transmembrane region" description="Helical" evidence="14">
    <location>
        <begin position="55"/>
        <end position="73"/>
    </location>
</feature>
<dbReference type="GO" id="GO:0097254">
    <property type="term" value="P:renal tubular secretion"/>
    <property type="evidence" value="ECO:0007669"/>
    <property type="project" value="UniProtKB-ARBA"/>
</dbReference>
<evidence type="ECO:0000256" key="10">
    <source>
        <dbReference type="ARBA" id="ARBA00022989"/>
    </source>
</evidence>
<protein>
    <recommendedName>
        <fullName evidence="3">ABC-type xenobiotic transporter</fullName>
        <ecNumber evidence="3">7.6.2.2</ecNumber>
    </recommendedName>
</protein>
<evidence type="ECO:0000256" key="2">
    <source>
        <dbReference type="ARBA" id="ARBA00007577"/>
    </source>
</evidence>
<dbReference type="InterPro" id="IPR017871">
    <property type="entry name" value="ABC_transporter-like_CS"/>
</dbReference>
<dbReference type="InterPro" id="IPR003439">
    <property type="entry name" value="ABC_transporter-like_ATP-bd"/>
</dbReference>
<keyword evidence="4" id="KW-0813">Transport</keyword>
<keyword evidence="8" id="KW-0067">ATP-binding</keyword>
<evidence type="ECO:0000256" key="5">
    <source>
        <dbReference type="ARBA" id="ARBA00022692"/>
    </source>
</evidence>
<dbReference type="FunFam" id="3.40.50.300:FF:000479">
    <property type="entry name" value="Multidrug resistance protein 1A"/>
    <property type="match status" value="1"/>
</dbReference>
<evidence type="ECO:0000256" key="14">
    <source>
        <dbReference type="SAM" id="Phobius"/>
    </source>
</evidence>
<keyword evidence="12" id="KW-0325">Glycoprotein</keyword>
<reference evidence="16" key="1">
    <citation type="journal article" date="2021" name="G3 (Bethesda)">
        <title>Genome and transcriptome analysis of the beet armyworm Spodoptera exigua reveals targets for pest control. .</title>
        <authorList>
            <person name="Simon S."/>
            <person name="Breeschoten T."/>
            <person name="Jansen H.J."/>
            <person name="Dirks R.P."/>
            <person name="Schranz M.E."/>
            <person name="Ros V.I.D."/>
        </authorList>
    </citation>
    <scope>NUCLEOTIDE SEQUENCE</scope>
    <source>
        <strain evidence="16">TB_SE_WUR_2020</strain>
    </source>
</reference>
<dbReference type="PANTHER" id="PTHR24222:SF76">
    <property type="entry name" value="MYCOBACTIN IMPORT ATP-BINDING_PERMEASE PROTEIN IRTB"/>
    <property type="match status" value="1"/>
</dbReference>
<dbReference type="InterPro" id="IPR036640">
    <property type="entry name" value="ABC1_TM_sf"/>
</dbReference>
<dbReference type="AlphaFoldDB" id="A0A922M030"/>
<gene>
    <name evidence="16" type="ORF">HF086_015311</name>
</gene>
<dbReference type="EC" id="7.6.2.2" evidence="3"/>
<accession>A0A922M030</accession>
<keyword evidence="10 14" id="KW-1133">Transmembrane helix</keyword>
<dbReference type="PANTHER" id="PTHR24222">
    <property type="entry name" value="ABC TRANSPORTER B FAMILY"/>
    <property type="match status" value="1"/>
</dbReference>
<dbReference type="Gene3D" id="3.40.50.300">
    <property type="entry name" value="P-loop containing nucleotide triphosphate hydrolases"/>
    <property type="match status" value="1"/>
</dbReference>
<evidence type="ECO:0000256" key="6">
    <source>
        <dbReference type="ARBA" id="ARBA00022737"/>
    </source>
</evidence>
<keyword evidence="6" id="KW-0677">Repeat</keyword>
<dbReference type="SUPFAM" id="SSF52540">
    <property type="entry name" value="P-loop containing nucleoside triphosphate hydrolases"/>
    <property type="match status" value="1"/>
</dbReference>
<dbReference type="GO" id="GO:0008559">
    <property type="term" value="F:ABC-type xenobiotic transporter activity"/>
    <property type="evidence" value="ECO:0007669"/>
    <property type="project" value="UniProtKB-EC"/>
</dbReference>
<dbReference type="InterPro" id="IPR003593">
    <property type="entry name" value="AAA+_ATPase"/>
</dbReference>
<dbReference type="PROSITE" id="PS50893">
    <property type="entry name" value="ABC_TRANSPORTER_2"/>
    <property type="match status" value="1"/>
</dbReference>
<keyword evidence="7" id="KW-0547">Nucleotide-binding</keyword>
<feature type="transmembrane region" description="Helical" evidence="14">
    <location>
        <begin position="27"/>
        <end position="49"/>
    </location>
</feature>
<dbReference type="SMART" id="SM00382">
    <property type="entry name" value="AAA"/>
    <property type="match status" value="1"/>
</dbReference>
<dbReference type="Gene3D" id="1.20.1560.10">
    <property type="entry name" value="ABC transporter type 1, transmembrane domain"/>
    <property type="match status" value="1"/>
</dbReference>
<dbReference type="InterPro" id="IPR027417">
    <property type="entry name" value="P-loop_NTPase"/>
</dbReference>
<comment type="similarity">
    <text evidence="2">Belongs to the ABC transporter superfamily. ABCB family. Multidrug resistance exporter (TC 3.A.1.201) subfamily.</text>
</comment>
<dbReference type="GO" id="GO:0005524">
    <property type="term" value="F:ATP binding"/>
    <property type="evidence" value="ECO:0007669"/>
    <property type="project" value="UniProtKB-KW"/>
</dbReference>
<organism evidence="16 17">
    <name type="scientific">Spodoptera exigua</name>
    <name type="common">Beet armyworm</name>
    <name type="synonym">Noctua fulgens</name>
    <dbReference type="NCBI Taxonomy" id="7107"/>
    <lineage>
        <taxon>Eukaryota</taxon>
        <taxon>Metazoa</taxon>
        <taxon>Ecdysozoa</taxon>
        <taxon>Arthropoda</taxon>
        <taxon>Hexapoda</taxon>
        <taxon>Insecta</taxon>
        <taxon>Pterygota</taxon>
        <taxon>Neoptera</taxon>
        <taxon>Endopterygota</taxon>
        <taxon>Lepidoptera</taxon>
        <taxon>Glossata</taxon>
        <taxon>Ditrysia</taxon>
        <taxon>Noctuoidea</taxon>
        <taxon>Noctuidae</taxon>
        <taxon>Amphipyrinae</taxon>
        <taxon>Spodoptera</taxon>
    </lineage>
</organism>
<evidence type="ECO:0000259" key="15">
    <source>
        <dbReference type="PROSITE" id="PS50893"/>
    </source>
</evidence>
<sequence length="310" mass="33731">MITYDKAVQAGTQDDEAFLSRMHKFGVTYSCVGVLLFICVYLGSALMNVTAINQVFFGVMTALGNFGIVGSLVRSFGLARGAGAQIFNLLQNVPTINPLLDKGFVPHTAEGTIELKNVVFQYPSRPDVPVLKGVSLSVKRGQSVALVGHSGSGKSTVIQLISRYYDVVSGSVCVDNIDVRELSVRWLRSQIGLVRQEPVLFNNTVRENIRYGREDATDEEIEAAAEKANAHYFIIKLPKGYDTLVGERGASLSGGQKQRIAIARALVREPRLLLLDEATSALDTASEAKVQLALDKVSSKTFLSMCLQEK</sequence>
<dbReference type="GO" id="GO:0017085">
    <property type="term" value="P:response to insecticide"/>
    <property type="evidence" value="ECO:0007669"/>
    <property type="project" value="UniProtKB-ARBA"/>
</dbReference>
<feature type="domain" description="ABC transporter" evidence="15">
    <location>
        <begin position="113"/>
        <end position="310"/>
    </location>
</feature>
<proteinExistence type="inferred from homology"/>
<comment type="catalytic activity">
    <reaction evidence="13">
        <text>ATP + H2O + xenobioticSide 1 = ADP + phosphate + xenobioticSide 2.</text>
        <dbReference type="EC" id="7.6.2.2"/>
    </reaction>
</comment>
<keyword evidence="9" id="KW-1278">Translocase</keyword>
<comment type="subcellular location">
    <subcellularLocation>
        <location evidence="1">Membrane</location>
        <topology evidence="1">Multi-pass membrane protein</topology>
    </subcellularLocation>
</comment>
<name>A0A922M030_SPOEX</name>
<dbReference type="InterPro" id="IPR039421">
    <property type="entry name" value="Type_1_exporter"/>
</dbReference>
<evidence type="ECO:0000256" key="4">
    <source>
        <dbReference type="ARBA" id="ARBA00022448"/>
    </source>
</evidence>
<dbReference type="Pfam" id="PF00005">
    <property type="entry name" value="ABC_tran"/>
    <property type="match status" value="1"/>
</dbReference>
<evidence type="ECO:0000313" key="16">
    <source>
        <dbReference type="EMBL" id="KAH9627867.1"/>
    </source>
</evidence>
<dbReference type="PROSITE" id="PS00211">
    <property type="entry name" value="ABC_TRANSPORTER_1"/>
    <property type="match status" value="1"/>
</dbReference>
<keyword evidence="11 14" id="KW-0472">Membrane</keyword>
<dbReference type="GO" id="GO:0005886">
    <property type="term" value="C:plasma membrane"/>
    <property type="evidence" value="ECO:0007669"/>
    <property type="project" value="TreeGrafter"/>
</dbReference>